<keyword evidence="4 7" id="KW-0732">Signal</keyword>
<evidence type="ECO:0000256" key="3">
    <source>
        <dbReference type="ARBA" id="ARBA00022475"/>
    </source>
</evidence>
<feature type="domain" description="ABC transporter substrate-binding protein PnrA-like" evidence="8">
    <location>
        <begin position="47"/>
        <end position="354"/>
    </location>
</feature>
<keyword evidence="3" id="KW-1003">Cell membrane</keyword>
<evidence type="ECO:0000256" key="2">
    <source>
        <dbReference type="ARBA" id="ARBA00008610"/>
    </source>
</evidence>
<evidence type="ECO:0000256" key="5">
    <source>
        <dbReference type="ARBA" id="ARBA00023136"/>
    </source>
</evidence>
<evidence type="ECO:0000256" key="6">
    <source>
        <dbReference type="ARBA" id="ARBA00023288"/>
    </source>
</evidence>
<evidence type="ECO:0000256" key="7">
    <source>
        <dbReference type="SAM" id="SignalP"/>
    </source>
</evidence>
<dbReference type="InterPro" id="IPR050957">
    <property type="entry name" value="BMP_lipoprotein"/>
</dbReference>
<dbReference type="InterPro" id="IPR003760">
    <property type="entry name" value="PnrA-like"/>
</dbReference>
<evidence type="ECO:0000313" key="9">
    <source>
        <dbReference type="EMBL" id="GAQ24823.1"/>
    </source>
</evidence>
<comment type="subcellular location">
    <subcellularLocation>
        <location evidence="1">Cell membrane</location>
        <topology evidence="1">Lipid-anchor</topology>
    </subcellularLocation>
</comment>
<dbReference type="EMBL" id="DF977000">
    <property type="protein sequence ID" value="GAQ24823.1"/>
    <property type="molecule type" value="Genomic_DNA"/>
</dbReference>
<feature type="signal peptide" evidence="7">
    <location>
        <begin position="1"/>
        <end position="19"/>
    </location>
</feature>
<evidence type="ECO:0000256" key="4">
    <source>
        <dbReference type="ARBA" id="ARBA00022729"/>
    </source>
</evidence>
<dbReference type="SUPFAM" id="SSF53822">
    <property type="entry name" value="Periplasmic binding protein-like I"/>
    <property type="match status" value="1"/>
</dbReference>
<dbReference type="STRING" id="224999.GCA_001485475_00829"/>
<name>A0A0U9HPA0_9FIRM</name>
<accession>A0A0U9HPA0</accession>
<dbReference type="Gene3D" id="3.40.50.2300">
    <property type="match status" value="2"/>
</dbReference>
<gene>
    <name evidence="9" type="ORF">TSYNT_6204</name>
</gene>
<reference evidence="9" key="1">
    <citation type="journal article" date="2016" name="Genome Announc.">
        <title>Draft Genome Sequence of the Syntrophic Lactate-Degrading Bacterium Tepidanaerobacter syntrophicus JLT.</title>
        <authorList>
            <person name="Matsuura N."/>
            <person name="Ohashi A."/>
            <person name="Tourlousse D.M."/>
            <person name="Sekiguchi Y."/>
        </authorList>
    </citation>
    <scope>NUCLEOTIDE SEQUENCE [LARGE SCALE GENOMIC DNA]</scope>
    <source>
        <strain evidence="9">JL</strain>
    </source>
</reference>
<dbReference type="RefSeq" id="WP_059032013.1">
    <property type="nucleotide sequence ID" value="NZ_BSDN01000003.1"/>
</dbReference>
<dbReference type="InterPro" id="IPR028082">
    <property type="entry name" value="Peripla_BP_I"/>
</dbReference>
<sequence length="361" mass="38846">MKKILSVMLIFVFVMVMVAGCSSQSSQPADSSKEETSGDNAAGSKKLRVALVYSGFLGDKSFNDSAHAGAMRAVNDFGIELKELESKEPAEWESNVVAMASEGYDLVVCVSTQFQDILAKHAPEFPDIKFALIDGVTKGDNIVSTTFAQNEGSFLAGAAAAMFTTKTQVPNVNADKVIGWVGGMDIPVLHDFFVGYEQGAKYIDPDIKILQSFAGTFNDPLKGKELTLAQYSQGADIVMNVASGTGMGVLEAAKEADKYAIGVDMNQDDVYPGHILTSMVKRVDNATYLVIESVVKGTYKGNTTEYLDINKGGVSLTDMSVMKEALGDKFPQDIPEKIAELEEKVKSGEIKVNAYEGFGRK</sequence>
<evidence type="ECO:0000259" key="8">
    <source>
        <dbReference type="Pfam" id="PF02608"/>
    </source>
</evidence>
<dbReference type="PANTHER" id="PTHR34296:SF2">
    <property type="entry name" value="ABC TRANSPORTER GUANOSINE-BINDING PROTEIN NUPN"/>
    <property type="match status" value="1"/>
</dbReference>
<organism evidence="9">
    <name type="scientific">Tepidanaerobacter syntrophicus</name>
    <dbReference type="NCBI Taxonomy" id="224999"/>
    <lineage>
        <taxon>Bacteria</taxon>
        <taxon>Bacillati</taxon>
        <taxon>Bacillota</taxon>
        <taxon>Clostridia</taxon>
        <taxon>Thermosediminibacterales</taxon>
        <taxon>Tepidanaerobacteraceae</taxon>
        <taxon>Tepidanaerobacter</taxon>
    </lineage>
</organism>
<dbReference type="OrthoDB" id="9769871at2"/>
<proteinExistence type="inferred from homology"/>
<keyword evidence="10" id="KW-1185">Reference proteome</keyword>
<evidence type="ECO:0000313" key="10">
    <source>
        <dbReference type="Proteomes" id="UP000062160"/>
    </source>
</evidence>
<dbReference type="CDD" id="cd19964">
    <property type="entry name" value="PBP1_BMP-like"/>
    <property type="match status" value="1"/>
</dbReference>
<feature type="chain" id="PRO_5038872296" evidence="7">
    <location>
        <begin position="20"/>
        <end position="361"/>
    </location>
</feature>
<dbReference type="PROSITE" id="PS51257">
    <property type="entry name" value="PROKAR_LIPOPROTEIN"/>
    <property type="match status" value="1"/>
</dbReference>
<dbReference type="GO" id="GO:0005886">
    <property type="term" value="C:plasma membrane"/>
    <property type="evidence" value="ECO:0007669"/>
    <property type="project" value="UniProtKB-SubCell"/>
</dbReference>
<dbReference type="Proteomes" id="UP000062160">
    <property type="component" value="Unassembled WGS sequence"/>
</dbReference>
<dbReference type="AlphaFoldDB" id="A0A0U9HPA0"/>
<dbReference type="Pfam" id="PF02608">
    <property type="entry name" value="Bmp"/>
    <property type="match status" value="1"/>
</dbReference>
<protein>
    <submittedName>
        <fullName evidence="9">Basic membrane protein A</fullName>
    </submittedName>
</protein>
<keyword evidence="6" id="KW-0449">Lipoprotein</keyword>
<evidence type="ECO:0000256" key="1">
    <source>
        <dbReference type="ARBA" id="ARBA00004193"/>
    </source>
</evidence>
<comment type="similarity">
    <text evidence="2">Belongs to the BMP lipoprotein family.</text>
</comment>
<dbReference type="PANTHER" id="PTHR34296">
    <property type="entry name" value="TRANSCRIPTIONAL ACTIVATOR PROTEIN MED"/>
    <property type="match status" value="1"/>
</dbReference>
<keyword evidence="5" id="KW-0472">Membrane</keyword>